<dbReference type="PANTHER" id="PTHR10173:SF52">
    <property type="entry name" value="METHIONINE-R-SULFOXIDE REDUCTASE B1"/>
    <property type="match status" value="1"/>
</dbReference>
<feature type="binding site" evidence="6">
    <location>
        <position position="60"/>
    </location>
    <ligand>
        <name>Zn(2+)</name>
        <dbReference type="ChEBI" id="CHEBI:29105"/>
    </ligand>
</feature>
<protein>
    <recommendedName>
        <fullName evidence="6">Peptide methionine sulfoxide reductase MsrB</fullName>
        <ecNumber evidence="6">1.8.4.12</ecNumber>
    </recommendedName>
    <alternativeName>
        <fullName evidence="6">Peptide-methionine (R)-S-oxide reductase</fullName>
    </alternativeName>
</protein>
<organism evidence="8 9">
    <name type="scientific">Flavilitoribacter nigricans (strain ATCC 23147 / DSM 23189 / NBRC 102662 / NCIMB 1420 / SS-2)</name>
    <name type="common">Lewinella nigricans</name>
    <dbReference type="NCBI Taxonomy" id="1122177"/>
    <lineage>
        <taxon>Bacteria</taxon>
        <taxon>Pseudomonadati</taxon>
        <taxon>Bacteroidota</taxon>
        <taxon>Saprospiria</taxon>
        <taxon>Saprospirales</taxon>
        <taxon>Lewinellaceae</taxon>
        <taxon>Flavilitoribacter</taxon>
    </lineage>
</organism>
<comment type="caution">
    <text evidence="8">The sequence shown here is derived from an EMBL/GenBank/DDBJ whole genome shotgun (WGS) entry which is preliminary data.</text>
</comment>
<proteinExistence type="inferred from homology"/>
<comment type="similarity">
    <text evidence="1 6">Belongs to the MsrB Met sulfoxide reductase family.</text>
</comment>
<comment type="cofactor">
    <cofactor evidence="6">
        <name>Zn(2+)</name>
        <dbReference type="ChEBI" id="CHEBI:29105"/>
    </cofactor>
    <text evidence="6">Binds 1 zinc ion per subunit. The zinc ion is important for the structural integrity of the protein.</text>
</comment>
<evidence type="ECO:0000259" key="7">
    <source>
        <dbReference type="PROSITE" id="PS51790"/>
    </source>
</evidence>
<evidence type="ECO:0000256" key="3">
    <source>
        <dbReference type="ARBA" id="ARBA00022833"/>
    </source>
</evidence>
<evidence type="ECO:0000256" key="4">
    <source>
        <dbReference type="ARBA" id="ARBA00023002"/>
    </source>
</evidence>
<dbReference type="EC" id="1.8.4.12" evidence="6"/>
<feature type="binding site" evidence="6">
    <location>
        <position position="112"/>
    </location>
    <ligand>
        <name>Zn(2+)</name>
        <dbReference type="ChEBI" id="CHEBI:29105"/>
    </ligand>
</feature>
<dbReference type="SUPFAM" id="SSF51316">
    <property type="entry name" value="Mss4-like"/>
    <property type="match status" value="1"/>
</dbReference>
<feature type="domain" description="MsrB" evidence="7">
    <location>
        <begin position="21"/>
        <end position="143"/>
    </location>
</feature>
<dbReference type="AlphaFoldDB" id="A0A2D0NDE0"/>
<dbReference type="PANTHER" id="PTHR10173">
    <property type="entry name" value="METHIONINE SULFOXIDE REDUCTASE"/>
    <property type="match status" value="1"/>
</dbReference>
<dbReference type="OrthoDB" id="4174719at2"/>
<dbReference type="GO" id="GO:0008270">
    <property type="term" value="F:zinc ion binding"/>
    <property type="evidence" value="ECO:0007669"/>
    <property type="project" value="UniProtKB-UniRule"/>
</dbReference>
<dbReference type="GO" id="GO:0033743">
    <property type="term" value="F:peptide-methionine (R)-S-oxide reductase activity"/>
    <property type="evidence" value="ECO:0007669"/>
    <property type="project" value="UniProtKB-UniRule"/>
</dbReference>
<evidence type="ECO:0000256" key="2">
    <source>
        <dbReference type="ARBA" id="ARBA00022723"/>
    </source>
</evidence>
<keyword evidence="4 6" id="KW-0560">Oxidoreductase</keyword>
<name>A0A2D0NDE0_FLAN2</name>
<evidence type="ECO:0000313" key="8">
    <source>
        <dbReference type="EMBL" id="PHN06386.1"/>
    </source>
</evidence>
<feature type="active site" description="Nucleophile" evidence="6">
    <location>
        <position position="132"/>
    </location>
</feature>
<evidence type="ECO:0000256" key="6">
    <source>
        <dbReference type="HAMAP-Rule" id="MF_01400"/>
    </source>
</evidence>
<dbReference type="Proteomes" id="UP000223913">
    <property type="component" value="Unassembled WGS sequence"/>
</dbReference>
<dbReference type="PROSITE" id="PS51790">
    <property type="entry name" value="MSRB"/>
    <property type="match status" value="1"/>
</dbReference>
<dbReference type="Pfam" id="PF01641">
    <property type="entry name" value="SelR"/>
    <property type="match status" value="1"/>
</dbReference>
<keyword evidence="2 6" id="KW-0479">Metal-binding</keyword>
<dbReference type="FunFam" id="2.170.150.20:FF:000001">
    <property type="entry name" value="Peptide methionine sulfoxide reductase MsrB"/>
    <property type="match status" value="1"/>
</dbReference>
<dbReference type="Gene3D" id="2.170.150.20">
    <property type="entry name" value="Peptide methionine sulfoxide reductase"/>
    <property type="match status" value="1"/>
</dbReference>
<evidence type="ECO:0000313" key="9">
    <source>
        <dbReference type="Proteomes" id="UP000223913"/>
    </source>
</evidence>
<dbReference type="GO" id="GO:0005737">
    <property type="term" value="C:cytoplasm"/>
    <property type="evidence" value="ECO:0007669"/>
    <property type="project" value="TreeGrafter"/>
</dbReference>
<dbReference type="InterPro" id="IPR002579">
    <property type="entry name" value="Met_Sox_Rdtase_MsrB_dom"/>
</dbReference>
<evidence type="ECO:0000256" key="1">
    <source>
        <dbReference type="ARBA" id="ARBA00007174"/>
    </source>
</evidence>
<dbReference type="GO" id="GO:0006979">
    <property type="term" value="P:response to oxidative stress"/>
    <property type="evidence" value="ECO:0007669"/>
    <property type="project" value="InterPro"/>
</dbReference>
<dbReference type="GO" id="GO:0030091">
    <property type="term" value="P:protein repair"/>
    <property type="evidence" value="ECO:0007669"/>
    <property type="project" value="InterPro"/>
</dbReference>
<dbReference type="NCBIfam" id="TIGR00357">
    <property type="entry name" value="peptide-methionine (R)-S-oxide reductase MsrB"/>
    <property type="match status" value="1"/>
</dbReference>
<feature type="binding site" evidence="6">
    <location>
        <position position="63"/>
    </location>
    <ligand>
        <name>Zn(2+)</name>
        <dbReference type="ChEBI" id="CHEBI:29105"/>
    </ligand>
</feature>
<dbReference type="HAMAP" id="MF_01400">
    <property type="entry name" value="MsrB"/>
    <property type="match status" value="1"/>
</dbReference>
<comment type="catalytic activity">
    <reaction evidence="5 6">
        <text>L-methionyl-[protein] + [thioredoxin]-disulfide + H2O = L-methionyl-(R)-S-oxide-[protein] + [thioredoxin]-dithiol</text>
        <dbReference type="Rhea" id="RHEA:24164"/>
        <dbReference type="Rhea" id="RHEA-COMP:10698"/>
        <dbReference type="Rhea" id="RHEA-COMP:10700"/>
        <dbReference type="Rhea" id="RHEA-COMP:12313"/>
        <dbReference type="Rhea" id="RHEA-COMP:12314"/>
        <dbReference type="ChEBI" id="CHEBI:15377"/>
        <dbReference type="ChEBI" id="CHEBI:16044"/>
        <dbReference type="ChEBI" id="CHEBI:29950"/>
        <dbReference type="ChEBI" id="CHEBI:45764"/>
        <dbReference type="ChEBI" id="CHEBI:50058"/>
        <dbReference type="EC" id="1.8.4.12"/>
    </reaction>
</comment>
<dbReference type="EMBL" id="PDUD01000018">
    <property type="protein sequence ID" value="PHN06386.1"/>
    <property type="molecule type" value="Genomic_DNA"/>
</dbReference>
<dbReference type="InterPro" id="IPR011057">
    <property type="entry name" value="Mss4-like_sf"/>
</dbReference>
<accession>A0A2D0NDE0</accession>
<keyword evidence="3 6" id="KW-0862">Zinc</keyword>
<gene>
    <name evidence="6 8" type="primary">msrB</name>
    <name evidence="8" type="ORF">CRP01_12515</name>
</gene>
<reference evidence="8 9" key="1">
    <citation type="submission" date="2017-10" db="EMBL/GenBank/DDBJ databases">
        <title>The draft genome sequence of Lewinella nigricans NBRC 102662.</title>
        <authorList>
            <person name="Wang K."/>
        </authorList>
    </citation>
    <scope>NUCLEOTIDE SEQUENCE [LARGE SCALE GENOMIC DNA]</scope>
    <source>
        <strain evidence="8 9">NBRC 102662</strain>
    </source>
</reference>
<feature type="binding site" evidence="6">
    <location>
        <position position="109"/>
    </location>
    <ligand>
        <name>Zn(2+)</name>
        <dbReference type="ChEBI" id="CHEBI:29105"/>
    </ligand>
</feature>
<evidence type="ECO:0000256" key="5">
    <source>
        <dbReference type="ARBA" id="ARBA00048488"/>
    </source>
</evidence>
<keyword evidence="9" id="KW-1185">Reference proteome</keyword>
<sequence>MEDQQYAPPSEGDIEKIEKPASEWQAELSDLEFRVLRQAGTERAFTGDLWDNKADGIYTCRGCGLPLFDSATKFKSGTGWPSFYQPLKAKYVTEKTDNSHGMSRTEVLCARCDGHLGHVFNDGPQPTGLRYCMNSVSMDFVPKEKLAQQEP</sequence>
<dbReference type="InterPro" id="IPR028427">
    <property type="entry name" value="Met_Sox_Rdtase_MsrB"/>
</dbReference>